<reference evidence="2 3" key="1">
    <citation type="submission" date="2020-02" db="EMBL/GenBank/DDBJ databases">
        <authorList>
            <person name="Ferguson B K."/>
        </authorList>
    </citation>
    <scope>NUCLEOTIDE SEQUENCE [LARGE SCALE GENOMIC DNA]</scope>
</reference>
<evidence type="ECO:0000256" key="1">
    <source>
        <dbReference type="SAM" id="MobiDB-lite"/>
    </source>
</evidence>
<proteinExistence type="predicted"/>
<sequence length="93" mass="10218">MSISKNSRKFLLHASIVSPTGFMWGKNEPKKVNNRLISRCNTESILATSITQIDSATAGDPEREQNKTVLDPSSPSVALSSTLAIFRSPEQRK</sequence>
<evidence type="ECO:0000313" key="2">
    <source>
        <dbReference type="EMBL" id="CAA9998008.1"/>
    </source>
</evidence>
<keyword evidence="3" id="KW-1185">Reference proteome</keyword>
<dbReference type="AlphaFoldDB" id="A0A6H5G6Z4"/>
<gene>
    <name evidence="2" type="ORF">NTEN_LOCUS4302</name>
</gene>
<accession>A0A6H5G6Z4</accession>
<organism evidence="2 3">
    <name type="scientific">Nesidiocoris tenuis</name>
    <dbReference type="NCBI Taxonomy" id="355587"/>
    <lineage>
        <taxon>Eukaryota</taxon>
        <taxon>Metazoa</taxon>
        <taxon>Ecdysozoa</taxon>
        <taxon>Arthropoda</taxon>
        <taxon>Hexapoda</taxon>
        <taxon>Insecta</taxon>
        <taxon>Pterygota</taxon>
        <taxon>Neoptera</taxon>
        <taxon>Paraneoptera</taxon>
        <taxon>Hemiptera</taxon>
        <taxon>Heteroptera</taxon>
        <taxon>Panheteroptera</taxon>
        <taxon>Cimicomorpha</taxon>
        <taxon>Miridae</taxon>
        <taxon>Dicyphina</taxon>
        <taxon>Nesidiocoris</taxon>
    </lineage>
</organism>
<dbReference type="Proteomes" id="UP000479000">
    <property type="component" value="Unassembled WGS sequence"/>
</dbReference>
<feature type="region of interest" description="Disordered" evidence="1">
    <location>
        <begin position="53"/>
        <end position="75"/>
    </location>
</feature>
<evidence type="ECO:0000313" key="3">
    <source>
        <dbReference type="Proteomes" id="UP000479000"/>
    </source>
</evidence>
<dbReference type="EMBL" id="CADCXU010006451">
    <property type="protein sequence ID" value="CAA9998008.1"/>
    <property type="molecule type" value="Genomic_DNA"/>
</dbReference>
<name>A0A6H5G6Z4_9HEMI</name>
<protein>
    <submittedName>
        <fullName evidence="2">Uncharacterized protein</fullName>
    </submittedName>
</protein>